<reference evidence="1" key="1">
    <citation type="journal article" date="2018" name="Data Brief">
        <title>Genome sequence data from 17 accessions of Ensete ventricosum, a staple food crop for millions in Ethiopia.</title>
        <authorList>
            <person name="Yemataw Z."/>
            <person name="Muzemil S."/>
            <person name="Ambachew D."/>
            <person name="Tripathi L."/>
            <person name="Tesfaye K."/>
            <person name="Chala A."/>
            <person name="Farbos A."/>
            <person name="O'Neill P."/>
            <person name="Moore K."/>
            <person name="Grant M."/>
            <person name="Studholme D.J."/>
        </authorList>
    </citation>
    <scope>NUCLEOTIDE SEQUENCE [LARGE SCALE GENOMIC DNA]</scope>
    <source>
        <tissue evidence="1">Leaf</tissue>
    </source>
</reference>
<sequence length="88" mass="10018">MLSTQLTWALLQVEEAEQCFVEAHKRAEVETFELLSGEAIEDGKQLKEQLLTNFDELVATHLATEEVKRVWEEEKNQASSSLAMLHTS</sequence>
<dbReference type="EMBL" id="KV876697">
    <property type="protein sequence ID" value="RZR75323.1"/>
    <property type="molecule type" value="Genomic_DNA"/>
</dbReference>
<dbReference type="AlphaFoldDB" id="A0A445MM66"/>
<dbReference type="Proteomes" id="UP000290560">
    <property type="component" value="Unassembled WGS sequence"/>
</dbReference>
<protein>
    <submittedName>
        <fullName evidence="1">Uncharacterized protein</fullName>
    </submittedName>
</protein>
<gene>
    <name evidence="1" type="ORF">BHM03_00054635</name>
</gene>
<name>A0A445MM66_ENSVE</name>
<evidence type="ECO:0000313" key="1">
    <source>
        <dbReference type="EMBL" id="RZR75323.1"/>
    </source>
</evidence>
<accession>A0A445MM66</accession>
<proteinExistence type="predicted"/>
<organism evidence="1">
    <name type="scientific">Ensete ventricosum</name>
    <name type="common">Abyssinian banana</name>
    <name type="synonym">Musa ensete</name>
    <dbReference type="NCBI Taxonomy" id="4639"/>
    <lineage>
        <taxon>Eukaryota</taxon>
        <taxon>Viridiplantae</taxon>
        <taxon>Streptophyta</taxon>
        <taxon>Embryophyta</taxon>
        <taxon>Tracheophyta</taxon>
        <taxon>Spermatophyta</taxon>
        <taxon>Magnoliopsida</taxon>
        <taxon>Liliopsida</taxon>
        <taxon>Zingiberales</taxon>
        <taxon>Musaceae</taxon>
        <taxon>Ensete</taxon>
    </lineage>
</organism>